<dbReference type="EMBL" id="JRPN01000042">
    <property type="protein sequence ID" value="KGT73734.1"/>
    <property type="molecule type" value="Genomic_DNA"/>
</dbReference>
<evidence type="ECO:0000313" key="1">
    <source>
        <dbReference type="EMBL" id="KGT73734.1"/>
    </source>
</evidence>
<gene>
    <name evidence="1" type="ORF">MA20_43095</name>
</gene>
<protein>
    <submittedName>
        <fullName evidence="1">Uncharacterized protein</fullName>
    </submittedName>
</protein>
<dbReference type="AlphaFoldDB" id="A0A0A3XKE1"/>
<evidence type="ECO:0000313" key="2">
    <source>
        <dbReference type="Proteomes" id="UP000030377"/>
    </source>
</evidence>
<name>A0A0A3XKE1_BRAJP</name>
<comment type="caution">
    <text evidence="1">The sequence shown here is derived from an EMBL/GenBank/DDBJ whole genome shotgun (WGS) entry which is preliminary data.</text>
</comment>
<accession>A0A0A3XKE1</accession>
<organism evidence="1 2">
    <name type="scientific">Bradyrhizobium japonicum</name>
    <dbReference type="NCBI Taxonomy" id="375"/>
    <lineage>
        <taxon>Bacteria</taxon>
        <taxon>Pseudomonadati</taxon>
        <taxon>Pseudomonadota</taxon>
        <taxon>Alphaproteobacteria</taxon>
        <taxon>Hyphomicrobiales</taxon>
        <taxon>Nitrobacteraceae</taxon>
        <taxon>Bradyrhizobium</taxon>
    </lineage>
</organism>
<reference evidence="1 2" key="1">
    <citation type="submission" date="2014-09" db="EMBL/GenBank/DDBJ databases">
        <title>Draft genome of Bradyrhizobium japonicum Is-34.</title>
        <authorList>
            <person name="Tsurumaru H."/>
            <person name="Yamakawa T."/>
            <person name="Hashimoto S."/>
            <person name="Okizaki K."/>
            <person name="Kanesaki Y."/>
            <person name="Yoshikawa H."/>
            <person name="Yajima S."/>
        </authorList>
    </citation>
    <scope>NUCLEOTIDE SEQUENCE [LARGE SCALE GENOMIC DNA]</scope>
    <source>
        <strain evidence="1 2">Is-34</strain>
    </source>
</reference>
<dbReference type="Proteomes" id="UP000030377">
    <property type="component" value="Unassembled WGS sequence"/>
</dbReference>
<sequence>MPTHNEALLEAYASCPPSARVYSTLEIWQSSFDEPARVVANVGDDMDFGIEIGAPRNGGETVTFIACPFEAKYPEQREGQPPSTTITIDNVGRELVPKIRAAQGVREYISVLYREYLNSDLTEPAYGPVEFELREVKMVGTSLSGTVVVKNLQNKRFPRITKNYDYVQFPSLLP</sequence>
<proteinExistence type="predicted"/>
<dbReference type="InterPro" id="IPR014974">
    <property type="entry name" value="DUF1833"/>
</dbReference>
<dbReference type="RefSeq" id="WP_038943319.1">
    <property type="nucleotide sequence ID" value="NZ_JRPN01000042.1"/>
</dbReference>
<dbReference type="Pfam" id="PF08875">
    <property type="entry name" value="DUF1833"/>
    <property type="match status" value="1"/>
</dbReference>